<dbReference type="Proteomes" id="UP001359485">
    <property type="component" value="Unassembled WGS sequence"/>
</dbReference>
<gene>
    <name evidence="1" type="ORF">RUM44_000730</name>
</gene>
<organism evidence="1 2">
    <name type="scientific">Polyplax serrata</name>
    <name type="common">Common mouse louse</name>
    <dbReference type="NCBI Taxonomy" id="468196"/>
    <lineage>
        <taxon>Eukaryota</taxon>
        <taxon>Metazoa</taxon>
        <taxon>Ecdysozoa</taxon>
        <taxon>Arthropoda</taxon>
        <taxon>Hexapoda</taxon>
        <taxon>Insecta</taxon>
        <taxon>Pterygota</taxon>
        <taxon>Neoptera</taxon>
        <taxon>Paraneoptera</taxon>
        <taxon>Psocodea</taxon>
        <taxon>Troctomorpha</taxon>
        <taxon>Phthiraptera</taxon>
        <taxon>Anoplura</taxon>
        <taxon>Polyplacidae</taxon>
        <taxon>Polyplax</taxon>
    </lineage>
</organism>
<dbReference type="EMBL" id="JAWJWF010000003">
    <property type="protein sequence ID" value="KAK6635479.1"/>
    <property type="molecule type" value="Genomic_DNA"/>
</dbReference>
<proteinExistence type="predicted"/>
<evidence type="ECO:0000313" key="2">
    <source>
        <dbReference type="Proteomes" id="UP001359485"/>
    </source>
</evidence>
<dbReference type="PIRSF" id="PIRSF023803">
    <property type="entry name" value="Ribonuclease_P_prd"/>
    <property type="match status" value="1"/>
</dbReference>
<protein>
    <submittedName>
        <fullName evidence="1">Uncharacterized protein</fullName>
    </submittedName>
</protein>
<comment type="caution">
    <text evidence="1">The sequence shown here is derived from an EMBL/GenBank/DDBJ whole genome shotgun (WGS) entry which is preliminary data.</text>
</comment>
<sequence>MVDDHKVQFNLLHVGSTIKKSFKFIRNHQLRTLETYWNKMKTDKDRMQIKDLINDIDIMTEFNKPQKEDN</sequence>
<name>A0ABR1B8I0_POLSC</name>
<reference evidence="1 2" key="1">
    <citation type="submission" date="2023-09" db="EMBL/GenBank/DDBJ databases">
        <title>Genomes of two closely related lineages of the louse Polyplax serrata with different host specificities.</title>
        <authorList>
            <person name="Martinu J."/>
            <person name="Tarabai H."/>
            <person name="Stefka J."/>
            <person name="Hypsa V."/>
        </authorList>
    </citation>
    <scope>NUCLEOTIDE SEQUENCE [LARGE SCALE GENOMIC DNA]</scope>
    <source>
        <strain evidence="1">98ZLc_SE</strain>
    </source>
</reference>
<evidence type="ECO:0000313" key="1">
    <source>
        <dbReference type="EMBL" id="KAK6635479.1"/>
    </source>
</evidence>
<keyword evidence="2" id="KW-1185">Reference proteome</keyword>
<accession>A0ABR1B8I0</accession>
<dbReference type="InterPro" id="IPR016819">
    <property type="entry name" value="RNase_P/MRP_POP5"/>
</dbReference>